<comment type="caution">
    <text evidence="5">The sequence shown here is derived from an EMBL/GenBank/DDBJ whole genome shotgun (WGS) entry which is preliminary data.</text>
</comment>
<reference evidence="5 6" key="1">
    <citation type="submission" date="2018-05" db="EMBL/GenBank/DDBJ databases">
        <title>Genomic Encyclopedia of Type Strains, Phase IV (KMG-IV): sequencing the most valuable type-strain genomes for metagenomic binning, comparative biology and taxonomic classification.</title>
        <authorList>
            <person name="Goeker M."/>
        </authorList>
    </citation>
    <scope>NUCLEOTIDE SEQUENCE [LARGE SCALE GENOMIC DNA]</scope>
    <source>
        <strain evidence="5 6">DSM 2626</strain>
    </source>
</reference>
<evidence type="ECO:0000313" key="5">
    <source>
        <dbReference type="EMBL" id="PWJ87816.1"/>
    </source>
</evidence>
<dbReference type="GO" id="GO:0006508">
    <property type="term" value="P:proteolysis"/>
    <property type="evidence" value="ECO:0007669"/>
    <property type="project" value="UniProtKB-KW"/>
</dbReference>
<evidence type="ECO:0000256" key="3">
    <source>
        <dbReference type="ARBA" id="ARBA00022801"/>
    </source>
</evidence>
<evidence type="ECO:0000256" key="1">
    <source>
        <dbReference type="ARBA" id="ARBA00022612"/>
    </source>
</evidence>
<dbReference type="InterPro" id="IPR054613">
    <property type="entry name" value="Peptidase_S78_dom"/>
</dbReference>
<dbReference type="GO" id="GO:0008233">
    <property type="term" value="F:peptidase activity"/>
    <property type="evidence" value="ECO:0007669"/>
    <property type="project" value="UniProtKB-KW"/>
</dbReference>
<protein>
    <submittedName>
        <fullName evidence="5">HK97 family phage prohead protease</fullName>
    </submittedName>
</protein>
<dbReference type="AlphaFoldDB" id="A0A8E2W9K9"/>
<evidence type="ECO:0000313" key="6">
    <source>
        <dbReference type="Proteomes" id="UP000245631"/>
    </source>
</evidence>
<dbReference type="EMBL" id="QGGH01000014">
    <property type="protein sequence ID" value="PWJ87816.1"/>
    <property type="molecule type" value="Genomic_DNA"/>
</dbReference>
<keyword evidence="3" id="KW-0378">Hydrolase</keyword>
<gene>
    <name evidence="5" type="ORF">C8D77_114107</name>
</gene>
<dbReference type="Pfam" id="PF04586">
    <property type="entry name" value="Peptidase_S78"/>
    <property type="match status" value="1"/>
</dbReference>
<organism evidence="5 6">
    <name type="scientific">Rhizobium loti</name>
    <name type="common">Mesorhizobium loti</name>
    <dbReference type="NCBI Taxonomy" id="381"/>
    <lineage>
        <taxon>Bacteria</taxon>
        <taxon>Pseudomonadati</taxon>
        <taxon>Pseudomonadota</taxon>
        <taxon>Alphaproteobacteria</taxon>
        <taxon>Hyphomicrobiales</taxon>
        <taxon>Phyllobacteriaceae</taxon>
        <taxon>Mesorhizobium</taxon>
    </lineage>
</organism>
<evidence type="ECO:0000259" key="4">
    <source>
        <dbReference type="Pfam" id="PF04586"/>
    </source>
</evidence>
<sequence length="157" mass="17128">MSDTINPNGWQLDEIRRNPVVLFGHKSDEPPIGKLSGLQVVNGKLIGDVEFADAETYAFADTIFRLVKGGYLRAGSVGFVPLEWKFSTDQSRKGGVDFLKQQLLEFSVTPVPANPNALSDARSKGLIPTSHMRALETATATPRLDAARRKLAAMSRS</sequence>
<keyword evidence="1" id="KW-1188">Viral release from host cell</keyword>
<dbReference type="Proteomes" id="UP000245631">
    <property type="component" value="Unassembled WGS sequence"/>
</dbReference>
<feature type="domain" description="Prohead serine protease" evidence="4">
    <location>
        <begin position="21"/>
        <end position="121"/>
    </location>
</feature>
<name>A0A8E2W9K9_RHILI</name>
<accession>A0A8E2W9K9</accession>
<evidence type="ECO:0000256" key="2">
    <source>
        <dbReference type="ARBA" id="ARBA00022670"/>
    </source>
</evidence>
<proteinExistence type="predicted"/>
<keyword evidence="2 5" id="KW-0645">Protease</keyword>